<name>A0AC34FC15_9BILA</name>
<evidence type="ECO:0000313" key="1">
    <source>
        <dbReference type="Proteomes" id="UP000887579"/>
    </source>
</evidence>
<sequence>MERYIKSPRSAETAFNHSIQPINVYTKVRRTSSIKYANEKIHYDGTLSIFKLIGFRPLFVAITREGVQCISQEIIDTHNFIKEAYARALPYKNIFIYWVSRVFFDLRRKITNYSSNHITADKKQLMGTSTENPLDDVIYQDSENYDDRCDDYDSHSVFSNADTDISSPQHRNTTDPAKVAELENEVLILKQQLSLILQQMNINIPQPATQTLPLTSSLPPPIVNGPRPPPPPPLPENLFKPSEVVIKPPKQSDPENNTNPQTVPRITEILGDLSKVQLRRVPRSPGGTPCRNRVLSSGTTMADAVKNAMDKRRKDFDVSMDENGLNDSWEEEKET</sequence>
<dbReference type="WBParaSite" id="ES5_v2.g14700.t1">
    <property type="protein sequence ID" value="ES5_v2.g14700.t1"/>
    <property type="gene ID" value="ES5_v2.g14700"/>
</dbReference>
<reference evidence="2" key="1">
    <citation type="submission" date="2022-11" db="UniProtKB">
        <authorList>
            <consortium name="WormBaseParasite"/>
        </authorList>
    </citation>
    <scope>IDENTIFICATION</scope>
</reference>
<proteinExistence type="predicted"/>
<accession>A0AC34FC15</accession>
<protein>
    <submittedName>
        <fullName evidence="2">WH1 domain-containing protein</fullName>
    </submittedName>
</protein>
<evidence type="ECO:0000313" key="2">
    <source>
        <dbReference type="WBParaSite" id="ES5_v2.g14700.t1"/>
    </source>
</evidence>
<organism evidence="1 2">
    <name type="scientific">Panagrolaimus sp. ES5</name>
    <dbReference type="NCBI Taxonomy" id="591445"/>
    <lineage>
        <taxon>Eukaryota</taxon>
        <taxon>Metazoa</taxon>
        <taxon>Ecdysozoa</taxon>
        <taxon>Nematoda</taxon>
        <taxon>Chromadorea</taxon>
        <taxon>Rhabditida</taxon>
        <taxon>Tylenchina</taxon>
        <taxon>Panagrolaimomorpha</taxon>
        <taxon>Panagrolaimoidea</taxon>
        <taxon>Panagrolaimidae</taxon>
        <taxon>Panagrolaimus</taxon>
    </lineage>
</organism>
<dbReference type="Proteomes" id="UP000887579">
    <property type="component" value="Unplaced"/>
</dbReference>